<keyword evidence="2" id="KW-1185">Reference proteome</keyword>
<gene>
    <name evidence="1" type="ORF">D5086_032507</name>
</gene>
<dbReference type="EMBL" id="RCHU02000018">
    <property type="protein sequence ID" value="KAL3567092.1"/>
    <property type="molecule type" value="Genomic_DNA"/>
</dbReference>
<sequence>MRIKVDRKSAAKAEEEISAKERVAAANVRNNDFTFAGALAACSRLVSIRNGKQVHGHLIRTSWLCQYFGVDLNRVIVGSSLNVAYAVAKVNALKLKQWRKLNRLQLRQLAS</sequence>
<reference evidence="1 2" key="1">
    <citation type="journal article" date="2024" name="Plant Biotechnol. J.">
        <title>Genome and CRISPR/Cas9 system of a widespread forest tree (Populus alba) in the world.</title>
        <authorList>
            <person name="Liu Y.J."/>
            <person name="Jiang P.F."/>
            <person name="Han X.M."/>
            <person name="Li X.Y."/>
            <person name="Wang H.M."/>
            <person name="Wang Y.J."/>
            <person name="Wang X.X."/>
            <person name="Zeng Q.Y."/>
        </authorList>
    </citation>
    <scope>NUCLEOTIDE SEQUENCE [LARGE SCALE GENOMIC DNA]</scope>
    <source>
        <strain evidence="2">cv. PAL-ZL1</strain>
    </source>
</reference>
<accession>A0ACC4ALK4</accession>
<comment type="caution">
    <text evidence="1">The sequence shown here is derived from an EMBL/GenBank/DDBJ whole genome shotgun (WGS) entry which is preliminary data.</text>
</comment>
<evidence type="ECO:0000313" key="1">
    <source>
        <dbReference type="EMBL" id="KAL3567092.1"/>
    </source>
</evidence>
<evidence type="ECO:0000313" key="2">
    <source>
        <dbReference type="Proteomes" id="UP000309997"/>
    </source>
</evidence>
<protein>
    <submittedName>
        <fullName evidence="1">Uncharacterized protein</fullName>
    </submittedName>
</protein>
<organism evidence="1 2">
    <name type="scientific">Populus alba</name>
    <name type="common">White poplar</name>
    <dbReference type="NCBI Taxonomy" id="43335"/>
    <lineage>
        <taxon>Eukaryota</taxon>
        <taxon>Viridiplantae</taxon>
        <taxon>Streptophyta</taxon>
        <taxon>Embryophyta</taxon>
        <taxon>Tracheophyta</taxon>
        <taxon>Spermatophyta</taxon>
        <taxon>Magnoliopsida</taxon>
        <taxon>eudicotyledons</taxon>
        <taxon>Gunneridae</taxon>
        <taxon>Pentapetalae</taxon>
        <taxon>rosids</taxon>
        <taxon>fabids</taxon>
        <taxon>Malpighiales</taxon>
        <taxon>Salicaceae</taxon>
        <taxon>Saliceae</taxon>
        <taxon>Populus</taxon>
    </lineage>
</organism>
<dbReference type="Proteomes" id="UP000309997">
    <property type="component" value="Unassembled WGS sequence"/>
</dbReference>
<name>A0ACC4ALK4_POPAL</name>
<proteinExistence type="predicted"/>